<name>A0ABM0MBU9_SACKO</name>
<proteinExistence type="predicted"/>
<keyword evidence="1" id="KW-0812">Transmembrane</keyword>
<sequence>MEEDSILSTYKDLRCKNCCHGNLASWRREFKEIFKLAWTTIIFTIAFGSFNVMNIIFCGHLGKKELAAASLGLSIYGSENKKHVGIVLQRSLLIMGLGCILIWALYVNVEYILIAFQIDRDVA</sequence>
<reference evidence="3" key="1">
    <citation type="submission" date="2025-08" db="UniProtKB">
        <authorList>
            <consortium name="RefSeq"/>
        </authorList>
    </citation>
    <scope>IDENTIFICATION</scope>
    <source>
        <tissue evidence="3">Testes</tissue>
    </source>
</reference>
<feature type="non-terminal residue" evidence="3">
    <location>
        <position position="123"/>
    </location>
</feature>
<evidence type="ECO:0000313" key="2">
    <source>
        <dbReference type="Proteomes" id="UP000694865"/>
    </source>
</evidence>
<gene>
    <name evidence="3" type="primary">LOC102809723</name>
</gene>
<dbReference type="Proteomes" id="UP000694865">
    <property type="component" value="Unplaced"/>
</dbReference>
<dbReference type="PANTHER" id="PTHR11206">
    <property type="entry name" value="MULTIDRUG RESISTANCE PROTEIN"/>
    <property type="match status" value="1"/>
</dbReference>
<keyword evidence="1" id="KW-0472">Membrane</keyword>
<accession>A0ABM0MBU9</accession>
<keyword evidence="2" id="KW-1185">Reference proteome</keyword>
<dbReference type="GeneID" id="102809723"/>
<feature type="transmembrane region" description="Helical" evidence="1">
    <location>
        <begin position="36"/>
        <end position="57"/>
    </location>
</feature>
<keyword evidence="1" id="KW-1133">Transmembrane helix</keyword>
<organism evidence="2 3">
    <name type="scientific">Saccoglossus kowalevskii</name>
    <name type="common">Acorn worm</name>
    <dbReference type="NCBI Taxonomy" id="10224"/>
    <lineage>
        <taxon>Eukaryota</taxon>
        <taxon>Metazoa</taxon>
        <taxon>Hemichordata</taxon>
        <taxon>Enteropneusta</taxon>
        <taxon>Harrimaniidae</taxon>
        <taxon>Saccoglossus</taxon>
    </lineage>
</organism>
<evidence type="ECO:0000256" key="1">
    <source>
        <dbReference type="SAM" id="Phobius"/>
    </source>
</evidence>
<feature type="transmembrane region" description="Helical" evidence="1">
    <location>
        <begin position="92"/>
        <end position="118"/>
    </location>
</feature>
<protein>
    <submittedName>
        <fullName evidence="3">Multidrug and toxin extrusion protein 1-like</fullName>
    </submittedName>
</protein>
<dbReference type="RefSeq" id="XP_006817490.1">
    <property type="nucleotide sequence ID" value="XM_006817427.1"/>
</dbReference>
<evidence type="ECO:0000313" key="3">
    <source>
        <dbReference type="RefSeq" id="XP_006817490.1"/>
    </source>
</evidence>